<dbReference type="PANTHER" id="PTHR42852:SF6">
    <property type="entry name" value="THIOL:DISULFIDE INTERCHANGE PROTEIN DSBE"/>
    <property type="match status" value="1"/>
</dbReference>
<dbReference type="InterPro" id="IPR013766">
    <property type="entry name" value="Thioredoxin_domain"/>
</dbReference>
<dbReference type="SUPFAM" id="SSF52833">
    <property type="entry name" value="Thioredoxin-like"/>
    <property type="match status" value="1"/>
</dbReference>
<name>A0A1L6JC26_9SPHN</name>
<reference evidence="8 10" key="3">
    <citation type="submission" date="2018-07" db="EMBL/GenBank/DDBJ databases">
        <title>Genomic and Epidemiologic Investigation of an Indolent Hospital Outbreak.</title>
        <authorList>
            <person name="Johnson R.C."/>
            <person name="Deming C."/>
            <person name="Conlan S."/>
            <person name="Zellmer C.J."/>
            <person name="Michelin A.V."/>
            <person name="Lee-Lin S."/>
            <person name="Thomas P.J."/>
            <person name="Park M."/>
            <person name="Weingarten R.A."/>
            <person name="Less J."/>
            <person name="Dekker J.P."/>
            <person name="Frank K.M."/>
            <person name="Musser K.A."/>
            <person name="Mcquiston J.R."/>
            <person name="Henderson D.K."/>
            <person name="Lau A.F."/>
            <person name="Palmore T.N."/>
            <person name="Segre J.A."/>
        </authorList>
    </citation>
    <scope>NUCLEOTIDE SEQUENCE [LARGE SCALE GENOMIC DNA]</scope>
    <source>
        <strain evidence="8 10">SK-NIH.Env10_0317</strain>
    </source>
</reference>
<dbReference type="PANTHER" id="PTHR42852">
    <property type="entry name" value="THIOL:DISULFIDE INTERCHANGE PROTEIN DSBE"/>
    <property type="match status" value="1"/>
</dbReference>
<dbReference type="KEGG" id="skr:BRX40_14245"/>
<dbReference type="Proteomes" id="UP000286681">
    <property type="component" value="Unassembled WGS sequence"/>
</dbReference>
<dbReference type="GeneID" id="44133726"/>
<keyword evidence="9" id="KW-1185">Reference proteome</keyword>
<dbReference type="RefSeq" id="WP_075152063.1">
    <property type="nucleotide sequence ID" value="NZ_CP018820.1"/>
</dbReference>
<dbReference type="GO" id="GO:0030288">
    <property type="term" value="C:outer membrane-bounded periplasmic space"/>
    <property type="evidence" value="ECO:0007669"/>
    <property type="project" value="InterPro"/>
</dbReference>
<evidence type="ECO:0000259" key="6">
    <source>
        <dbReference type="PROSITE" id="PS51352"/>
    </source>
</evidence>
<evidence type="ECO:0000313" key="7">
    <source>
        <dbReference type="EMBL" id="APR53436.1"/>
    </source>
</evidence>
<evidence type="ECO:0000313" key="10">
    <source>
        <dbReference type="Proteomes" id="UP000286681"/>
    </source>
</evidence>
<dbReference type="Proteomes" id="UP000185161">
    <property type="component" value="Chromosome"/>
</dbReference>
<evidence type="ECO:0000313" key="8">
    <source>
        <dbReference type="EMBL" id="RSV02643.1"/>
    </source>
</evidence>
<dbReference type="InterPro" id="IPR004799">
    <property type="entry name" value="Periplasmic_diS_OxRdtase_DsbE"/>
</dbReference>
<comment type="similarity">
    <text evidence="2">Belongs to the thioredoxin family. DsbE subfamily.</text>
</comment>
<proteinExistence type="inferred from homology"/>
<evidence type="ECO:0000313" key="9">
    <source>
        <dbReference type="Proteomes" id="UP000185161"/>
    </source>
</evidence>
<evidence type="ECO:0000256" key="3">
    <source>
        <dbReference type="ARBA" id="ARBA00022748"/>
    </source>
</evidence>
<dbReference type="EMBL" id="QQWO01000009">
    <property type="protein sequence ID" value="RSV02643.1"/>
    <property type="molecule type" value="Genomic_DNA"/>
</dbReference>
<evidence type="ECO:0000256" key="2">
    <source>
        <dbReference type="ARBA" id="ARBA00007758"/>
    </source>
</evidence>
<comment type="subcellular location">
    <subcellularLocation>
        <location evidence="1">Cell envelope</location>
    </subcellularLocation>
</comment>
<dbReference type="EMBL" id="CP018820">
    <property type="protein sequence ID" value="APR53436.1"/>
    <property type="molecule type" value="Genomic_DNA"/>
</dbReference>
<reference evidence="7" key="1">
    <citation type="submission" date="2016-12" db="EMBL/GenBank/DDBJ databases">
        <title>Whole genome sequencing of Sphingomonas koreensis.</title>
        <authorList>
            <person name="Conlan S."/>
            <person name="Thomas P.J."/>
            <person name="Mullikin J."/>
            <person name="Palmore T.N."/>
            <person name="Frank K.M."/>
            <person name="Segre J.A."/>
        </authorList>
    </citation>
    <scope>NUCLEOTIDE SEQUENCE</scope>
    <source>
        <strain evidence="7">ABOJV</strain>
    </source>
</reference>
<dbReference type="InterPro" id="IPR050553">
    <property type="entry name" value="Thioredoxin_ResA/DsbE_sf"/>
</dbReference>
<evidence type="ECO:0000256" key="5">
    <source>
        <dbReference type="ARBA" id="ARBA00023284"/>
    </source>
</evidence>
<dbReference type="GO" id="GO:0015036">
    <property type="term" value="F:disulfide oxidoreductase activity"/>
    <property type="evidence" value="ECO:0007669"/>
    <property type="project" value="InterPro"/>
</dbReference>
<reference evidence="9" key="2">
    <citation type="submission" date="2016-12" db="EMBL/GenBank/DDBJ databases">
        <title>Whole genome sequencing of Sphingomonas sp. ABOJV.</title>
        <authorList>
            <person name="Conlan S."/>
            <person name="Thomas P.J."/>
            <person name="Mullikin J."/>
            <person name="Palmore T.N."/>
            <person name="Frank K.M."/>
            <person name="Segre J.A."/>
        </authorList>
    </citation>
    <scope>NUCLEOTIDE SEQUENCE [LARGE SCALE GENOMIC DNA]</scope>
    <source>
        <strain evidence="9">ABOJV</strain>
    </source>
</reference>
<keyword evidence="5" id="KW-0676">Redox-active center</keyword>
<gene>
    <name evidence="7" type="ORF">BRX40_14245</name>
    <name evidence="8" type="ORF">CA257_12150</name>
</gene>
<dbReference type="AlphaFoldDB" id="A0A1L6JC26"/>
<dbReference type="STRING" id="93064.BRX40_14245"/>
<dbReference type="Pfam" id="PF08534">
    <property type="entry name" value="Redoxin"/>
    <property type="match status" value="1"/>
</dbReference>
<dbReference type="CDD" id="cd03010">
    <property type="entry name" value="TlpA_like_DsbE"/>
    <property type="match status" value="1"/>
</dbReference>
<dbReference type="PROSITE" id="PS51352">
    <property type="entry name" value="THIOREDOXIN_2"/>
    <property type="match status" value="1"/>
</dbReference>
<protein>
    <submittedName>
        <fullName evidence="7">Alkyl hydroperoxide reductase</fullName>
    </submittedName>
    <submittedName>
        <fullName evidence="8">DsbE family thiol:disulfide interchange protein</fullName>
    </submittedName>
</protein>
<dbReference type="OrthoDB" id="9799347at2"/>
<dbReference type="Gene3D" id="3.40.30.10">
    <property type="entry name" value="Glutaredoxin"/>
    <property type="match status" value="1"/>
</dbReference>
<dbReference type="InterPro" id="IPR036249">
    <property type="entry name" value="Thioredoxin-like_sf"/>
</dbReference>
<keyword evidence="4" id="KW-1015">Disulfide bond</keyword>
<evidence type="ECO:0000256" key="1">
    <source>
        <dbReference type="ARBA" id="ARBA00004196"/>
    </source>
</evidence>
<keyword evidence="3" id="KW-0201">Cytochrome c-type biogenesis</keyword>
<feature type="domain" description="Thioredoxin" evidence="6">
    <location>
        <begin position="35"/>
        <end position="175"/>
    </location>
</feature>
<dbReference type="GO" id="GO:0017004">
    <property type="term" value="P:cytochrome complex assembly"/>
    <property type="evidence" value="ECO:0007669"/>
    <property type="project" value="UniProtKB-KW"/>
</dbReference>
<sequence>MKRWTLWVPLVIFLAVVALAAWRLTATGEAVVKSALVGKPLPEFSLPAMVDGKPGLSRGDLARGKPRLLNVFASWCVPCIAEAPQLLKLKAAGVEIDAVAIKDSPEAVKAFLSRHGDPYARIGDDRDRIVQIGIGSSGVPETFVIDGQGRIAAQHIGDIRAEDVPELLKALEAAE</sequence>
<organism evidence="7 9">
    <name type="scientific">Sphingomonas koreensis</name>
    <dbReference type="NCBI Taxonomy" id="93064"/>
    <lineage>
        <taxon>Bacteria</taxon>
        <taxon>Pseudomonadati</taxon>
        <taxon>Pseudomonadota</taxon>
        <taxon>Alphaproteobacteria</taxon>
        <taxon>Sphingomonadales</taxon>
        <taxon>Sphingomonadaceae</taxon>
        <taxon>Sphingomonas</taxon>
    </lineage>
</organism>
<accession>A0A1L6JC26</accession>
<evidence type="ECO:0000256" key="4">
    <source>
        <dbReference type="ARBA" id="ARBA00023157"/>
    </source>
</evidence>
<dbReference type="InterPro" id="IPR013740">
    <property type="entry name" value="Redoxin"/>
</dbReference>